<dbReference type="OrthoDB" id="6133115at2759"/>
<keyword evidence="11" id="KW-1185">Reference proteome</keyword>
<evidence type="ECO:0000256" key="8">
    <source>
        <dbReference type="SAM" id="Phobius"/>
    </source>
</evidence>
<comment type="subcellular location">
    <subcellularLocation>
        <location evidence="1">Cell membrane</location>
        <topology evidence="1">Multi-pass membrane protein</topology>
    </subcellularLocation>
</comment>
<feature type="transmembrane region" description="Helical" evidence="8">
    <location>
        <begin position="81"/>
        <end position="102"/>
    </location>
</feature>
<dbReference type="PROSITE" id="PS00216">
    <property type="entry name" value="SUGAR_TRANSPORT_1"/>
    <property type="match status" value="1"/>
</dbReference>
<gene>
    <name evidence="10" type="ORF">CEUTPL_LOCUS11085</name>
</gene>
<organism evidence="10 11">
    <name type="scientific">Ceutorhynchus assimilis</name>
    <name type="common">cabbage seed weevil</name>
    <dbReference type="NCBI Taxonomy" id="467358"/>
    <lineage>
        <taxon>Eukaryota</taxon>
        <taxon>Metazoa</taxon>
        <taxon>Ecdysozoa</taxon>
        <taxon>Arthropoda</taxon>
        <taxon>Hexapoda</taxon>
        <taxon>Insecta</taxon>
        <taxon>Pterygota</taxon>
        <taxon>Neoptera</taxon>
        <taxon>Endopterygota</taxon>
        <taxon>Coleoptera</taxon>
        <taxon>Polyphaga</taxon>
        <taxon>Cucujiformia</taxon>
        <taxon>Curculionidae</taxon>
        <taxon>Ceutorhynchinae</taxon>
        <taxon>Ceutorhynchus</taxon>
    </lineage>
</organism>
<dbReference type="PANTHER" id="PTHR48021">
    <property type="match status" value="1"/>
</dbReference>
<dbReference type="GO" id="GO:0022857">
    <property type="term" value="F:transmembrane transporter activity"/>
    <property type="evidence" value="ECO:0007669"/>
    <property type="project" value="InterPro"/>
</dbReference>
<dbReference type="InterPro" id="IPR050549">
    <property type="entry name" value="MFS_Trehalose_Transporter"/>
</dbReference>
<feature type="transmembrane region" description="Helical" evidence="8">
    <location>
        <begin position="292"/>
        <end position="312"/>
    </location>
</feature>
<keyword evidence="7 8" id="KW-0472">Membrane</keyword>
<evidence type="ECO:0000313" key="11">
    <source>
        <dbReference type="Proteomes" id="UP001152799"/>
    </source>
</evidence>
<dbReference type="InterPro" id="IPR036259">
    <property type="entry name" value="MFS_trans_sf"/>
</dbReference>
<evidence type="ECO:0000256" key="1">
    <source>
        <dbReference type="ARBA" id="ARBA00004651"/>
    </source>
</evidence>
<evidence type="ECO:0000256" key="3">
    <source>
        <dbReference type="ARBA" id="ARBA00022475"/>
    </source>
</evidence>
<keyword evidence="5 8" id="KW-0812">Transmembrane</keyword>
<keyword evidence="4" id="KW-0762">Sugar transport</keyword>
<proteinExistence type="predicted"/>
<keyword evidence="3" id="KW-1003">Cell membrane</keyword>
<reference evidence="10" key="1">
    <citation type="submission" date="2022-01" db="EMBL/GenBank/DDBJ databases">
        <authorList>
            <person name="King R."/>
        </authorList>
    </citation>
    <scope>NUCLEOTIDE SEQUENCE</scope>
</reference>
<dbReference type="GO" id="GO:0005886">
    <property type="term" value="C:plasma membrane"/>
    <property type="evidence" value="ECO:0007669"/>
    <property type="project" value="UniProtKB-SubCell"/>
</dbReference>
<evidence type="ECO:0000256" key="4">
    <source>
        <dbReference type="ARBA" id="ARBA00022597"/>
    </source>
</evidence>
<dbReference type="Pfam" id="PF00083">
    <property type="entry name" value="Sugar_tr"/>
    <property type="match status" value="1"/>
</dbReference>
<dbReference type="Gene3D" id="1.20.1250.20">
    <property type="entry name" value="MFS general substrate transporter like domains"/>
    <property type="match status" value="1"/>
</dbReference>
<dbReference type="AlphaFoldDB" id="A0A9N9QQW6"/>
<evidence type="ECO:0000256" key="7">
    <source>
        <dbReference type="ARBA" id="ARBA00023136"/>
    </source>
</evidence>
<evidence type="ECO:0000256" key="5">
    <source>
        <dbReference type="ARBA" id="ARBA00022692"/>
    </source>
</evidence>
<feature type="transmembrane region" description="Helical" evidence="8">
    <location>
        <begin position="27"/>
        <end position="49"/>
    </location>
</feature>
<evidence type="ECO:0000313" key="10">
    <source>
        <dbReference type="EMBL" id="CAG9770636.1"/>
    </source>
</evidence>
<evidence type="ECO:0000256" key="2">
    <source>
        <dbReference type="ARBA" id="ARBA00022448"/>
    </source>
</evidence>
<sequence length="358" mass="39494">MHFGWASPALPVLTNGTYYFNVSSEGASWMALALFPGMVAGAVTSNCLAHFGRKKLILATSVPLFISWLCMALARTNWLMFWARALGGLGSGLSFATVPMYLGEISEPAIRGLLSSICPLFVVFGILLINILGIYLSIDTTALISCSIPLIGFLSFILMPNSPVQLLFQGRSEEAKQSLRILRGEEEGDKEFVRLSNDMEESMKDQNEGNPTFMDLFNNPVNRKAMLISIGLRSVQQLCGSTALTFYCKTIFQQNEGFLTSDIATIIYFSLQAVLSILASFAVDYFGRRPMFIFSLAGTTLTLFWASTYLAVQTYTSIDLNSYSSILSIALFVNVAFISVGMTEKKLNIHTHIYIHQS</sequence>
<dbReference type="SUPFAM" id="SSF103473">
    <property type="entry name" value="MFS general substrate transporter"/>
    <property type="match status" value="1"/>
</dbReference>
<dbReference type="FunFam" id="1.20.1250.20:FF:000218">
    <property type="entry name" value="facilitated trehalose transporter Tret1"/>
    <property type="match status" value="1"/>
</dbReference>
<name>A0A9N9QQW6_9CUCU</name>
<dbReference type="Proteomes" id="UP001152799">
    <property type="component" value="Chromosome 6"/>
</dbReference>
<feature type="transmembrane region" description="Helical" evidence="8">
    <location>
        <begin position="142"/>
        <end position="159"/>
    </location>
</feature>
<dbReference type="InterPro" id="IPR020846">
    <property type="entry name" value="MFS_dom"/>
</dbReference>
<feature type="domain" description="Major facilitator superfamily (MFS) profile" evidence="9">
    <location>
        <begin position="1"/>
        <end position="358"/>
    </location>
</feature>
<keyword evidence="2" id="KW-0813">Transport</keyword>
<dbReference type="PANTHER" id="PTHR48021:SF46">
    <property type="entry name" value="MAJOR FACILITATOR SUPERFAMILY (MFS) PROFILE DOMAIN-CONTAINING PROTEIN"/>
    <property type="match status" value="1"/>
</dbReference>
<keyword evidence="6 8" id="KW-1133">Transmembrane helix</keyword>
<accession>A0A9N9QQW6</accession>
<dbReference type="InterPro" id="IPR005828">
    <property type="entry name" value="MFS_sugar_transport-like"/>
</dbReference>
<evidence type="ECO:0000259" key="9">
    <source>
        <dbReference type="PROSITE" id="PS50850"/>
    </source>
</evidence>
<protein>
    <recommendedName>
        <fullName evidence="9">Major facilitator superfamily (MFS) profile domain-containing protein</fullName>
    </recommendedName>
</protein>
<feature type="transmembrane region" description="Helical" evidence="8">
    <location>
        <begin position="114"/>
        <end position="136"/>
    </location>
</feature>
<dbReference type="InterPro" id="IPR005829">
    <property type="entry name" value="Sugar_transporter_CS"/>
</dbReference>
<feature type="transmembrane region" description="Helical" evidence="8">
    <location>
        <begin position="266"/>
        <end position="286"/>
    </location>
</feature>
<dbReference type="EMBL" id="OU892282">
    <property type="protein sequence ID" value="CAG9770636.1"/>
    <property type="molecule type" value="Genomic_DNA"/>
</dbReference>
<dbReference type="PROSITE" id="PS50850">
    <property type="entry name" value="MFS"/>
    <property type="match status" value="1"/>
</dbReference>
<evidence type="ECO:0000256" key="6">
    <source>
        <dbReference type="ARBA" id="ARBA00022989"/>
    </source>
</evidence>
<dbReference type="PROSITE" id="PS00217">
    <property type="entry name" value="SUGAR_TRANSPORT_2"/>
    <property type="match status" value="1"/>
</dbReference>
<feature type="transmembrane region" description="Helical" evidence="8">
    <location>
        <begin position="324"/>
        <end position="342"/>
    </location>
</feature>